<evidence type="ECO:0000313" key="6">
    <source>
        <dbReference type="Proteomes" id="UP000886750"/>
    </source>
</evidence>
<reference evidence="5" key="1">
    <citation type="journal article" date="2021" name="PeerJ">
        <title>Extensive microbial diversity within the chicken gut microbiome revealed by metagenomics and culture.</title>
        <authorList>
            <person name="Gilroy R."/>
            <person name="Ravi A."/>
            <person name="Getino M."/>
            <person name="Pursley I."/>
            <person name="Horton D.L."/>
            <person name="Alikhan N.F."/>
            <person name="Baker D."/>
            <person name="Gharbi K."/>
            <person name="Hall N."/>
            <person name="Watson M."/>
            <person name="Adriaenssens E.M."/>
            <person name="Foster-Nyarko E."/>
            <person name="Jarju S."/>
            <person name="Secka A."/>
            <person name="Antonio M."/>
            <person name="Oren A."/>
            <person name="Chaudhuri R.R."/>
            <person name="La Ragione R."/>
            <person name="Hildebrand F."/>
            <person name="Pallen M.J."/>
        </authorList>
    </citation>
    <scope>NUCLEOTIDE SEQUENCE</scope>
    <source>
        <strain evidence="5">1345</strain>
    </source>
</reference>
<dbReference type="AlphaFoldDB" id="A0A9D2CQY2"/>
<dbReference type="InterPro" id="IPR011991">
    <property type="entry name" value="ArsR-like_HTH"/>
</dbReference>
<organism evidence="5 6">
    <name type="scientific">Candidatus Borkfalkia excrementigallinarum</name>
    <dbReference type="NCBI Taxonomy" id="2838506"/>
    <lineage>
        <taxon>Bacteria</taxon>
        <taxon>Bacillati</taxon>
        <taxon>Bacillota</taxon>
        <taxon>Clostridia</taxon>
        <taxon>Christensenellales</taxon>
        <taxon>Christensenellaceae</taxon>
        <taxon>Candidatus Borkfalkia</taxon>
    </lineage>
</organism>
<dbReference type="InterPro" id="IPR051081">
    <property type="entry name" value="HTH_MetalResp_TranReg"/>
</dbReference>
<name>A0A9D2CQY2_9FIRM</name>
<dbReference type="PANTHER" id="PTHR33154">
    <property type="entry name" value="TRANSCRIPTIONAL REGULATOR, ARSR FAMILY"/>
    <property type="match status" value="1"/>
</dbReference>
<dbReference type="SMART" id="SM00418">
    <property type="entry name" value="HTH_ARSR"/>
    <property type="match status" value="1"/>
</dbReference>
<evidence type="ECO:0000256" key="3">
    <source>
        <dbReference type="ARBA" id="ARBA00023163"/>
    </source>
</evidence>
<dbReference type="Gene3D" id="1.10.10.10">
    <property type="entry name" value="Winged helix-like DNA-binding domain superfamily/Winged helix DNA-binding domain"/>
    <property type="match status" value="1"/>
</dbReference>
<evidence type="ECO:0000313" key="5">
    <source>
        <dbReference type="EMBL" id="HIY96554.1"/>
    </source>
</evidence>
<dbReference type="CDD" id="cd00090">
    <property type="entry name" value="HTH_ARSR"/>
    <property type="match status" value="1"/>
</dbReference>
<comment type="caution">
    <text evidence="5">The sequence shown here is derived from an EMBL/GenBank/DDBJ whole genome shotgun (WGS) entry which is preliminary data.</text>
</comment>
<dbReference type="PANTHER" id="PTHR33154:SF18">
    <property type="entry name" value="ARSENICAL RESISTANCE OPERON REPRESSOR"/>
    <property type="match status" value="1"/>
</dbReference>
<dbReference type="InterPro" id="IPR036388">
    <property type="entry name" value="WH-like_DNA-bd_sf"/>
</dbReference>
<evidence type="ECO:0000259" key="4">
    <source>
        <dbReference type="PROSITE" id="PS50987"/>
    </source>
</evidence>
<protein>
    <submittedName>
        <fullName evidence="5">Metalloregulator ArsR/SmtB family transcription factor</fullName>
    </submittedName>
</protein>
<dbReference type="NCBIfam" id="NF033788">
    <property type="entry name" value="HTH_metalloreg"/>
    <property type="match status" value="1"/>
</dbReference>
<proteinExistence type="predicted"/>
<dbReference type="PROSITE" id="PS50987">
    <property type="entry name" value="HTH_ARSR_2"/>
    <property type="match status" value="1"/>
</dbReference>
<dbReference type="EMBL" id="DXCQ01000026">
    <property type="protein sequence ID" value="HIY96554.1"/>
    <property type="molecule type" value="Genomic_DNA"/>
</dbReference>
<sequence length="94" mass="10959">MEFADYIEILKALGESTRLHIFEMLRNGTLCGCKILEQLNITQPTLSHHMKVLCDCGLVKAEKDWKWTYYTIDCEKLQGLLSFLGDTKCMREKR</sequence>
<dbReference type="InterPro" id="IPR001845">
    <property type="entry name" value="HTH_ArsR_DNA-bd_dom"/>
</dbReference>
<keyword evidence="1" id="KW-0805">Transcription regulation</keyword>
<dbReference type="GO" id="GO:0003700">
    <property type="term" value="F:DNA-binding transcription factor activity"/>
    <property type="evidence" value="ECO:0007669"/>
    <property type="project" value="InterPro"/>
</dbReference>
<gene>
    <name evidence="5" type="ORF">H9729_02590</name>
</gene>
<dbReference type="PRINTS" id="PR00778">
    <property type="entry name" value="HTHARSR"/>
</dbReference>
<keyword evidence="2" id="KW-0238">DNA-binding</keyword>
<evidence type="ECO:0000256" key="2">
    <source>
        <dbReference type="ARBA" id="ARBA00023125"/>
    </source>
</evidence>
<feature type="domain" description="HTH arsR-type" evidence="4">
    <location>
        <begin position="1"/>
        <end position="92"/>
    </location>
</feature>
<dbReference type="Proteomes" id="UP000886750">
    <property type="component" value="Unassembled WGS sequence"/>
</dbReference>
<dbReference type="GO" id="GO:0003677">
    <property type="term" value="F:DNA binding"/>
    <property type="evidence" value="ECO:0007669"/>
    <property type="project" value="UniProtKB-KW"/>
</dbReference>
<reference evidence="5" key="2">
    <citation type="submission" date="2021-04" db="EMBL/GenBank/DDBJ databases">
        <authorList>
            <person name="Gilroy R."/>
        </authorList>
    </citation>
    <scope>NUCLEOTIDE SEQUENCE</scope>
    <source>
        <strain evidence="5">1345</strain>
    </source>
</reference>
<dbReference type="SUPFAM" id="SSF46785">
    <property type="entry name" value="Winged helix' DNA-binding domain"/>
    <property type="match status" value="1"/>
</dbReference>
<keyword evidence="3" id="KW-0804">Transcription</keyword>
<evidence type="ECO:0000256" key="1">
    <source>
        <dbReference type="ARBA" id="ARBA00023015"/>
    </source>
</evidence>
<accession>A0A9D2CQY2</accession>
<dbReference type="InterPro" id="IPR036390">
    <property type="entry name" value="WH_DNA-bd_sf"/>
</dbReference>
<dbReference type="Pfam" id="PF01022">
    <property type="entry name" value="HTH_5"/>
    <property type="match status" value="1"/>
</dbReference>